<dbReference type="Proteomes" id="UP001139028">
    <property type="component" value="Unassembled WGS sequence"/>
</dbReference>
<keyword evidence="2" id="KW-0479">Metal-binding</keyword>
<dbReference type="PROSITE" id="PS51891">
    <property type="entry name" value="CENP_V_GFA"/>
    <property type="match status" value="1"/>
</dbReference>
<comment type="caution">
    <text evidence="6">The sequence shown here is derived from an EMBL/GenBank/DDBJ whole genome shotgun (WGS) entry which is preliminary data.</text>
</comment>
<dbReference type="InterPro" id="IPR011057">
    <property type="entry name" value="Mss4-like_sf"/>
</dbReference>
<dbReference type="SUPFAM" id="SSF51316">
    <property type="entry name" value="Mss4-like"/>
    <property type="match status" value="1"/>
</dbReference>
<proteinExistence type="inferred from homology"/>
<evidence type="ECO:0000256" key="3">
    <source>
        <dbReference type="ARBA" id="ARBA00022833"/>
    </source>
</evidence>
<dbReference type="Pfam" id="PF04828">
    <property type="entry name" value="GFA"/>
    <property type="match status" value="1"/>
</dbReference>
<dbReference type="PANTHER" id="PTHR33337:SF40">
    <property type="entry name" value="CENP-V_GFA DOMAIN-CONTAINING PROTEIN-RELATED"/>
    <property type="match status" value="1"/>
</dbReference>
<dbReference type="RefSeq" id="WP_252472348.1">
    <property type="nucleotide sequence ID" value="NZ_JALBWM010000155.1"/>
</dbReference>
<organism evidence="6 7">
    <name type="scientific">Microbulbifer okhotskensis</name>
    <dbReference type="NCBI Taxonomy" id="2926617"/>
    <lineage>
        <taxon>Bacteria</taxon>
        <taxon>Pseudomonadati</taxon>
        <taxon>Pseudomonadota</taxon>
        <taxon>Gammaproteobacteria</taxon>
        <taxon>Cellvibrionales</taxon>
        <taxon>Microbulbiferaceae</taxon>
        <taxon>Microbulbifer</taxon>
    </lineage>
</organism>
<evidence type="ECO:0000259" key="5">
    <source>
        <dbReference type="PROSITE" id="PS51891"/>
    </source>
</evidence>
<dbReference type="GO" id="GO:0046872">
    <property type="term" value="F:metal ion binding"/>
    <property type="evidence" value="ECO:0007669"/>
    <property type="project" value="UniProtKB-KW"/>
</dbReference>
<keyword evidence="7" id="KW-1185">Reference proteome</keyword>
<sequence>MNKTGSCLCGAVHFEIEGEFEGFFLCHCSYCRKDTGSAHAANLFSTSAKLEWLSGAEISKTFKLPGTRHSRSFCGQCGSALPLEDTELGHLAVPAGSLDSEVEIKPNAHIFMASKAEWDRDLETLPRIDTFPQMDSINSD</sequence>
<dbReference type="Gene3D" id="3.90.1590.10">
    <property type="entry name" value="glutathione-dependent formaldehyde- activating enzyme (gfa)"/>
    <property type="match status" value="1"/>
</dbReference>
<protein>
    <submittedName>
        <fullName evidence="6">GFA family protein</fullName>
    </submittedName>
</protein>
<gene>
    <name evidence="6" type="ORF">MO867_19835</name>
</gene>
<keyword evidence="3" id="KW-0862">Zinc</keyword>
<evidence type="ECO:0000313" key="6">
    <source>
        <dbReference type="EMBL" id="MCO1336585.1"/>
    </source>
</evidence>
<dbReference type="InterPro" id="IPR006913">
    <property type="entry name" value="CENP-V/GFA"/>
</dbReference>
<dbReference type="PANTHER" id="PTHR33337">
    <property type="entry name" value="GFA DOMAIN-CONTAINING PROTEIN"/>
    <property type="match status" value="1"/>
</dbReference>
<evidence type="ECO:0000313" key="7">
    <source>
        <dbReference type="Proteomes" id="UP001139028"/>
    </source>
</evidence>
<evidence type="ECO:0000256" key="1">
    <source>
        <dbReference type="ARBA" id="ARBA00005495"/>
    </source>
</evidence>
<name>A0A9X2J876_9GAMM</name>
<feature type="domain" description="CENP-V/GFA" evidence="5">
    <location>
        <begin position="3"/>
        <end position="119"/>
    </location>
</feature>
<keyword evidence="4" id="KW-0456">Lyase</keyword>
<dbReference type="EMBL" id="JALBWM010000155">
    <property type="protein sequence ID" value="MCO1336585.1"/>
    <property type="molecule type" value="Genomic_DNA"/>
</dbReference>
<comment type="similarity">
    <text evidence="1">Belongs to the Gfa family.</text>
</comment>
<accession>A0A9X2J876</accession>
<dbReference type="GO" id="GO:0016846">
    <property type="term" value="F:carbon-sulfur lyase activity"/>
    <property type="evidence" value="ECO:0007669"/>
    <property type="project" value="InterPro"/>
</dbReference>
<evidence type="ECO:0000256" key="4">
    <source>
        <dbReference type="ARBA" id="ARBA00023239"/>
    </source>
</evidence>
<reference evidence="6" key="1">
    <citation type="journal article" date="2022" name="Arch. Microbiol.">
        <title>Microbulbifer okhotskensis sp. nov., isolated from a deep bottom sediment of the Okhotsk Sea.</title>
        <authorList>
            <person name="Romanenko L."/>
            <person name="Kurilenko V."/>
            <person name="Otstavnykh N."/>
            <person name="Velansky P."/>
            <person name="Isaeva M."/>
            <person name="Mikhailov V."/>
        </authorList>
    </citation>
    <scope>NUCLEOTIDE SEQUENCE</scope>
    <source>
        <strain evidence="6">OS29</strain>
    </source>
</reference>
<dbReference type="AlphaFoldDB" id="A0A9X2J876"/>
<evidence type="ECO:0000256" key="2">
    <source>
        <dbReference type="ARBA" id="ARBA00022723"/>
    </source>
</evidence>